<proteinExistence type="predicted"/>
<dbReference type="RefSeq" id="WP_015901543.1">
    <property type="nucleotide sequence ID" value="NZ_BKAO01000004.1"/>
</dbReference>
<evidence type="ECO:0000313" key="2">
    <source>
        <dbReference type="Proteomes" id="UP000033530"/>
    </source>
</evidence>
<dbReference type="InterPro" id="IPR053913">
    <property type="entry name" value="NADAR-DarT1"/>
</dbReference>
<sequence length="217" mass="25508">MANRFVYYVDPTDHFNFKKADVSFKWFPGFSKEQKQKSIKELHQQFLNLNITDKLLEVSSKSEKSIGVKASAFNLKISTVKGHHLSVEQIFQSSKVYKKAGNQNYLLEEGYNSKEMKQKLREIDKDDYMIKYSSFHQDFPLEPKTLFYNWIYINALNQNEEVAKEILKYEAFTDIEFNPKRSFNCQAEACAIYVSLVKQKNLDEALKNIQTFESIVY</sequence>
<reference evidence="1 2" key="1">
    <citation type="submission" date="2015-03" db="EMBL/GenBank/DDBJ databases">
        <title>Draft Genome Sequence of S. carnosus subsp. utilis LTH 7013, Isolated from South Tirolean Ham.</title>
        <authorList>
            <person name="Mueller A."/>
            <person name="Huptas C."/>
            <person name="Wenning M."/>
            <person name="Weiss A."/>
            <person name="Schmidt H."/>
        </authorList>
    </citation>
    <scope>NUCLEOTIDE SEQUENCE [LARGE SCALE GENOMIC DNA]</scope>
    <source>
        <strain evidence="1 2">LTH7013</strain>
    </source>
</reference>
<dbReference type="AlphaFoldDB" id="A0AAJ0JQM7"/>
<comment type="caution">
    <text evidence="1">The sequence shown here is derived from an EMBL/GenBank/DDBJ whole genome shotgun (WGS) entry which is preliminary data.</text>
</comment>
<dbReference type="Pfam" id="PF22397">
    <property type="entry name" value="NADAR-DarT1"/>
    <property type="match status" value="1"/>
</dbReference>
<accession>A0AAJ0JQM7</accession>
<dbReference type="Proteomes" id="UP000033530">
    <property type="component" value="Unassembled WGS sequence"/>
</dbReference>
<protein>
    <submittedName>
        <fullName evidence="1">Uncharacterized protein</fullName>
    </submittedName>
</protein>
<organism evidence="1 2">
    <name type="scientific">Staphylococcus carnosus</name>
    <dbReference type="NCBI Taxonomy" id="1281"/>
    <lineage>
        <taxon>Bacteria</taxon>
        <taxon>Bacillati</taxon>
        <taxon>Bacillota</taxon>
        <taxon>Bacilli</taxon>
        <taxon>Bacillales</taxon>
        <taxon>Staphylococcaceae</taxon>
        <taxon>Staphylococcus</taxon>
    </lineage>
</organism>
<dbReference type="EMBL" id="LAIU01000003">
    <property type="protein sequence ID" value="KKB25636.1"/>
    <property type="molecule type" value="Genomic_DNA"/>
</dbReference>
<evidence type="ECO:0000313" key="1">
    <source>
        <dbReference type="EMBL" id="KKB25636.1"/>
    </source>
</evidence>
<name>A0AAJ0JQM7_STACA</name>
<gene>
    <name evidence="1" type="ORF">VV61_06025</name>
</gene>
<dbReference type="GeneID" id="93794752"/>